<keyword evidence="3 5" id="KW-0418">Kinase</keyword>
<dbReference type="OrthoDB" id="9813569at2"/>
<evidence type="ECO:0000259" key="4">
    <source>
        <dbReference type="Pfam" id="PF00294"/>
    </source>
</evidence>
<feature type="domain" description="Carbohydrate kinase PfkB" evidence="4">
    <location>
        <begin position="17"/>
        <end position="307"/>
    </location>
</feature>
<name>A0A0R3JS96_CALMK</name>
<dbReference type="RefSeq" id="WP_057979203.1">
    <property type="nucleotide sequence ID" value="NZ_LKHP01000011.1"/>
</dbReference>
<evidence type="ECO:0000313" key="6">
    <source>
        <dbReference type="Proteomes" id="UP000052015"/>
    </source>
</evidence>
<accession>A0A0R3JS96</accession>
<dbReference type="STRING" id="908809.ABG79_01883"/>
<dbReference type="Proteomes" id="UP000052015">
    <property type="component" value="Unassembled WGS sequence"/>
</dbReference>
<protein>
    <submittedName>
        <fullName evidence="5">2-dehydro-3-deoxygluconokinase</fullName>
        <ecNumber evidence="5">2.7.1.45</ecNumber>
    </submittedName>
</protein>
<dbReference type="Gene3D" id="6.10.140.490">
    <property type="match status" value="1"/>
</dbReference>
<proteinExistence type="inferred from homology"/>
<dbReference type="Gene3D" id="3.40.1620.20">
    <property type="match status" value="1"/>
</dbReference>
<dbReference type="InterPro" id="IPR002139">
    <property type="entry name" value="Ribo/fructo_kinase"/>
</dbReference>
<evidence type="ECO:0000256" key="1">
    <source>
        <dbReference type="ARBA" id="ARBA00010688"/>
    </source>
</evidence>
<dbReference type="Pfam" id="PF00294">
    <property type="entry name" value="PfkB"/>
    <property type="match status" value="1"/>
</dbReference>
<dbReference type="CDD" id="cd01167">
    <property type="entry name" value="bac_FRK"/>
    <property type="match status" value="1"/>
</dbReference>
<dbReference type="EMBL" id="LKHP01000011">
    <property type="protein sequence ID" value="KRQ86371.1"/>
    <property type="molecule type" value="Genomic_DNA"/>
</dbReference>
<keyword evidence="6" id="KW-1185">Reference proteome</keyword>
<dbReference type="PRINTS" id="PR00990">
    <property type="entry name" value="RIBOKINASE"/>
</dbReference>
<dbReference type="Gene3D" id="3.40.1190.30">
    <property type="match status" value="1"/>
</dbReference>
<dbReference type="PATRIC" id="fig|908809.3.peg.1884"/>
<gene>
    <name evidence="5" type="primary">kdgK</name>
    <name evidence="5" type="ORF">ABG79_01883</name>
</gene>
<dbReference type="EC" id="2.7.1.45" evidence="5"/>
<dbReference type="InterPro" id="IPR011611">
    <property type="entry name" value="PfkB_dom"/>
</dbReference>
<dbReference type="InterPro" id="IPR002173">
    <property type="entry name" value="Carboh/pur_kinase_PfkB_CS"/>
</dbReference>
<reference evidence="5 6" key="1">
    <citation type="submission" date="2015-09" db="EMBL/GenBank/DDBJ databases">
        <title>Draft genome sequence of a Caloramator mitchellensis, a moderate thermophile from the Great Artesian Basin of Australia.</title>
        <authorList>
            <person name="Patel B.K."/>
        </authorList>
    </citation>
    <scope>NUCLEOTIDE SEQUENCE [LARGE SCALE GENOMIC DNA]</scope>
    <source>
        <strain evidence="5 6">VF08</strain>
    </source>
</reference>
<evidence type="ECO:0000256" key="3">
    <source>
        <dbReference type="ARBA" id="ARBA00022777"/>
    </source>
</evidence>
<dbReference type="AlphaFoldDB" id="A0A0R3JS96"/>
<dbReference type="InterPro" id="IPR050306">
    <property type="entry name" value="PfkB_Carbo_kinase"/>
</dbReference>
<evidence type="ECO:0000256" key="2">
    <source>
        <dbReference type="ARBA" id="ARBA00022679"/>
    </source>
</evidence>
<dbReference type="GO" id="GO:0006000">
    <property type="term" value="P:fructose metabolic process"/>
    <property type="evidence" value="ECO:0007669"/>
    <property type="project" value="UniProtKB-ARBA"/>
</dbReference>
<keyword evidence="2 5" id="KW-0808">Transferase</keyword>
<comment type="similarity">
    <text evidence="1">Belongs to the carbohydrate kinase PfkB family.</text>
</comment>
<dbReference type="PANTHER" id="PTHR43085:SF57">
    <property type="entry name" value="CARBOHYDRATE KINASE PFKB DOMAIN-CONTAINING PROTEIN"/>
    <property type="match status" value="1"/>
</dbReference>
<organism evidence="5 6">
    <name type="scientific">Caloramator mitchellensis</name>
    <dbReference type="NCBI Taxonomy" id="908809"/>
    <lineage>
        <taxon>Bacteria</taxon>
        <taxon>Bacillati</taxon>
        <taxon>Bacillota</taxon>
        <taxon>Clostridia</taxon>
        <taxon>Eubacteriales</taxon>
        <taxon>Clostridiaceae</taxon>
        <taxon>Caloramator</taxon>
    </lineage>
</organism>
<dbReference type="SUPFAM" id="SSF53613">
    <property type="entry name" value="Ribokinase-like"/>
    <property type="match status" value="1"/>
</dbReference>
<dbReference type="PANTHER" id="PTHR43085">
    <property type="entry name" value="HEXOKINASE FAMILY MEMBER"/>
    <property type="match status" value="1"/>
</dbReference>
<comment type="caution">
    <text evidence="5">The sequence shown here is derived from an EMBL/GenBank/DDBJ whole genome shotgun (WGS) entry which is preliminary data.</text>
</comment>
<dbReference type="PROSITE" id="PS00583">
    <property type="entry name" value="PFKB_KINASES_1"/>
    <property type="match status" value="1"/>
</dbReference>
<dbReference type="InterPro" id="IPR029056">
    <property type="entry name" value="Ribokinase-like"/>
</dbReference>
<sequence length="322" mass="35930">MVGLNERIDLKNKNYDLIAVGEVLIDMISKDYSDGFECDTFIRHFGGSPANIAINTRKLGINSIIASSVGRDALGDFLLERLKKSGVETTLVNRVEKPTSMVFVTKSKSSPRAIFYRGADYLIEYSSDLEKAVKNSKILHFSTWPISMQPSRQTIERLLMVAKENGCIISFDPNFHTDLWEDGEFGREYVKKTIKYADIIKPSEDDAERIFGRDDLDKQIDKFHELGAKLVLMTLGKDGIIVSNGKDKFKLASLATEVVDTTGAGDAFWSGFYAGITSRRSILESVEIGQRVSAFKLKYVGAIAPLECLAELTNNSRTQEIK</sequence>
<dbReference type="GO" id="GO:0008865">
    <property type="term" value="F:fructokinase activity"/>
    <property type="evidence" value="ECO:0007669"/>
    <property type="project" value="UniProtKB-ARBA"/>
</dbReference>
<dbReference type="GO" id="GO:0008673">
    <property type="term" value="F:2-dehydro-3-deoxygluconokinase activity"/>
    <property type="evidence" value="ECO:0007669"/>
    <property type="project" value="UniProtKB-EC"/>
</dbReference>
<evidence type="ECO:0000313" key="5">
    <source>
        <dbReference type="EMBL" id="KRQ86371.1"/>
    </source>
</evidence>